<dbReference type="EMBL" id="CAKLDM010000002">
    <property type="protein sequence ID" value="CAH0540441.1"/>
    <property type="molecule type" value="Genomic_DNA"/>
</dbReference>
<sequence>MREVLAQQIIDSCLEMVRLGLNQGASGNASVRFEEGMLITPTGIEYSQMTPEQIVYVDGSGHFEEGKKPSSEWQFHLACYKSRQDCNAVVHNHAINSTTLAILEKPIPAIHYMIAASGCKTIPLVPYATFGSQELSDSVAKGITTSKALLLAHHGSIAIGENLNKAMWLSQEVETLADMYIKALSTGLDIKILDDEEMDKVIEKFKTYGLKVEE</sequence>
<dbReference type="InterPro" id="IPR036409">
    <property type="entry name" value="Aldolase_II/adducin_N_sf"/>
</dbReference>
<dbReference type="NCBIfam" id="NF005984">
    <property type="entry name" value="PRK08087.1"/>
    <property type="match status" value="1"/>
</dbReference>
<evidence type="ECO:0000313" key="4">
    <source>
        <dbReference type="EMBL" id="CAH0540441.1"/>
    </source>
</evidence>
<reference evidence="4" key="1">
    <citation type="submission" date="2021-11" db="EMBL/GenBank/DDBJ databases">
        <authorList>
            <person name="Rodrigo-Torres L."/>
            <person name="Arahal R. D."/>
            <person name="Lucena T."/>
        </authorList>
    </citation>
    <scope>NUCLEOTIDE SEQUENCE</scope>
    <source>
        <strain evidence="4">CECT 7928</strain>
    </source>
</reference>
<organism evidence="4 5">
    <name type="scientific">Vibrio marisflavi CECT 7928</name>
    <dbReference type="NCBI Taxonomy" id="634439"/>
    <lineage>
        <taxon>Bacteria</taxon>
        <taxon>Pseudomonadati</taxon>
        <taxon>Pseudomonadota</taxon>
        <taxon>Gammaproteobacteria</taxon>
        <taxon>Vibrionales</taxon>
        <taxon>Vibrionaceae</taxon>
        <taxon>Vibrio</taxon>
    </lineage>
</organism>
<proteinExistence type="predicted"/>
<dbReference type="GO" id="GO:0008738">
    <property type="term" value="F:L-fuculose-phosphate aldolase activity"/>
    <property type="evidence" value="ECO:0007669"/>
    <property type="project" value="UniProtKB-EC"/>
</dbReference>
<evidence type="ECO:0000313" key="5">
    <source>
        <dbReference type="Proteomes" id="UP000838748"/>
    </source>
</evidence>
<accession>A0ABN8E8A9</accession>
<comment type="caution">
    <text evidence="4">The sequence shown here is derived from an EMBL/GenBank/DDBJ whole genome shotgun (WGS) entry which is preliminary data.</text>
</comment>
<dbReference type="SMART" id="SM01007">
    <property type="entry name" value="Aldolase_II"/>
    <property type="match status" value="1"/>
</dbReference>
<dbReference type="InterPro" id="IPR001303">
    <property type="entry name" value="Aldolase_II/adducin_N"/>
</dbReference>
<name>A0ABN8E8A9_9VIBR</name>
<gene>
    <name evidence="4" type="primary">fucA</name>
    <name evidence="4" type="ORF">VMF7928_02860</name>
</gene>
<dbReference type="InterPro" id="IPR050197">
    <property type="entry name" value="Aldolase_class_II_sugar_metab"/>
</dbReference>
<evidence type="ECO:0000256" key="1">
    <source>
        <dbReference type="ARBA" id="ARBA00022723"/>
    </source>
</evidence>
<dbReference type="Proteomes" id="UP000838748">
    <property type="component" value="Unassembled WGS sequence"/>
</dbReference>
<dbReference type="PANTHER" id="PTHR22789:SF0">
    <property type="entry name" value="3-OXO-TETRONATE 4-PHOSPHATE DECARBOXYLASE-RELATED"/>
    <property type="match status" value="1"/>
</dbReference>
<dbReference type="PANTHER" id="PTHR22789">
    <property type="entry name" value="FUCULOSE PHOSPHATE ALDOLASE"/>
    <property type="match status" value="1"/>
</dbReference>
<keyword evidence="5" id="KW-1185">Reference proteome</keyword>
<evidence type="ECO:0000259" key="3">
    <source>
        <dbReference type="SMART" id="SM01007"/>
    </source>
</evidence>
<protein>
    <submittedName>
        <fullName evidence="4">L-fuculose phosphate aldolase</fullName>
        <ecNumber evidence="4">4.1.2.17</ecNumber>
    </submittedName>
</protein>
<evidence type="ECO:0000256" key="2">
    <source>
        <dbReference type="ARBA" id="ARBA00023239"/>
    </source>
</evidence>
<keyword evidence="2 4" id="KW-0456">Lyase</keyword>
<dbReference type="SUPFAM" id="SSF53639">
    <property type="entry name" value="AraD/HMP-PK domain-like"/>
    <property type="match status" value="1"/>
</dbReference>
<keyword evidence="1" id="KW-0479">Metal-binding</keyword>
<dbReference type="EC" id="4.1.2.17" evidence="4"/>
<dbReference type="Gene3D" id="3.40.225.10">
    <property type="entry name" value="Class II aldolase/adducin N-terminal domain"/>
    <property type="match status" value="1"/>
</dbReference>
<feature type="domain" description="Class II aldolase/adducin N-terminal" evidence="3">
    <location>
        <begin position="7"/>
        <end position="181"/>
    </location>
</feature>
<dbReference type="Pfam" id="PF00596">
    <property type="entry name" value="Aldolase_II"/>
    <property type="match status" value="1"/>
</dbReference>